<keyword evidence="4" id="KW-1185">Reference proteome</keyword>
<gene>
    <name evidence="3" type="ORF">N7460_012050</name>
</gene>
<protein>
    <recommendedName>
        <fullName evidence="2">Glycan binding protein Y3-like domain-containing protein</fullName>
    </recommendedName>
</protein>
<dbReference type="Proteomes" id="UP001219568">
    <property type="component" value="Unassembled WGS sequence"/>
</dbReference>
<dbReference type="Pfam" id="PF22803">
    <property type="entry name" value="GBD_Y3"/>
    <property type="match status" value="1"/>
</dbReference>
<feature type="chain" id="PRO_5042029270" description="Glycan binding protein Y3-like domain-containing protein" evidence="1">
    <location>
        <begin position="19"/>
        <end position="132"/>
    </location>
</feature>
<proteinExistence type="predicted"/>
<reference evidence="3" key="1">
    <citation type="journal article" date="2023" name="IMA Fungus">
        <title>Comparative genomic study of the Penicillium genus elucidates a diverse pangenome and 15 lateral gene transfer events.</title>
        <authorList>
            <person name="Petersen C."/>
            <person name="Sorensen T."/>
            <person name="Nielsen M.R."/>
            <person name="Sondergaard T.E."/>
            <person name="Sorensen J.L."/>
            <person name="Fitzpatrick D.A."/>
            <person name="Frisvad J.C."/>
            <person name="Nielsen K.L."/>
        </authorList>
    </citation>
    <scope>NUCLEOTIDE SEQUENCE</scope>
    <source>
        <strain evidence="3">IBT 15450</strain>
    </source>
</reference>
<organism evidence="3 4">
    <name type="scientific">Penicillium canescens</name>
    <dbReference type="NCBI Taxonomy" id="5083"/>
    <lineage>
        <taxon>Eukaryota</taxon>
        <taxon>Fungi</taxon>
        <taxon>Dikarya</taxon>
        <taxon>Ascomycota</taxon>
        <taxon>Pezizomycotina</taxon>
        <taxon>Eurotiomycetes</taxon>
        <taxon>Eurotiomycetidae</taxon>
        <taxon>Eurotiales</taxon>
        <taxon>Aspergillaceae</taxon>
        <taxon>Penicillium</taxon>
    </lineage>
</organism>
<evidence type="ECO:0000313" key="4">
    <source>
        <dbReference type="Proteomes" id="UP001219568"/>
    </source>
</evidence>
<evidence type="ECO:0000313" key="3">
    <source>
        <dbReference type="EMBL" id="KAJ6027233.1"/>
    </source>
</evidence>
<name>A0AAD6I1V0_PENCN</name>
<accession>A0AAD6I1V0</accession>
<comment type="caution">
    <text evidence="3">The sequence shown here is derived from an EMBL/GenBank/DDBJ whole genome shotgun (WGS) entry which is preliminary data.</text>
</comment>
<evidence type="ECO:0000259" key="2">
    <source>
        <dbReference type="Pfam" id="PF22803"/>
    </source>
</evidence>
<keyword evidence="1" id="KW-0732">Signal</keyword>
<evidence type="ECO:0000256" key="1">
    <source>
        <dbReference type="SAM" id="SignalP"/>
    </source>
</evidence>
<dbReference type="AlphaFoldDB" id="A0AAD6I1V0"/>
<feature type="domain" description="Glycan binding protein Y3-like" evidence="2">
    <location>
        <begin position="52"/>
        <end position="132"/>
    </location>
</feature>
<sequence>MQLSYLFTALLAMGVASASPVEDQNLVQRGCSGGKKWGDNHNAAIDNAGKWCTGSGGQGGYRAGQTKYGCFNLPFGKNKSEFWLQRKATTGGSLSSSQCVAYLNEQINNCEAGGSGERNGWYFRSDVNAGRC</sequence>
<feature type="signal peptide" evidence="1">
    <location>
        <begin position="1"/>
        <end position="18"/>
    </location>
</feature>
<reference evidence="3" key="2">
    <citation type="submission" date="2023-01" db="EMBL/GenBank/DDBJ databases">
        <authorList>
            <person name="Petersen C."/>
        </authorList>
    </citation>
    <scope>NUCLEOTIDE SEQUENCE</scope>
    <source>
        <strain evidence="3">IBT 15450</strain>
    </source>
</reference>
<dbReference type="InterPro" id="IPR054443">
    <property type="entry name" value="Y3-like_dom"/>
</dbReference>
<dbReference type="EMBL" id="JAQJZL010000015">
    <property type="protein sequence ID" value="KAJ6027233.1"/>
    <property type="molecule type" value="Genomic_DNA"/>
</dbReference>